<reference evidence="1 2" key="2">
    <citation type="journal article" date="2016" name="Environ. Microbiol.">
        <title>The revisited genome of Pseudomonas putida KT2440 enlightens its value as a robust metabolic chassis.</title>
        <authorList>
            <person name="Belda E."/>
            <person name="van Heck R.G."/>
            <person name="Lopez-Sanchez M.J."/>
            <person name="Cruveiller S."/>
            <person name="Barbe V."/>
            <person name="Fraser C."/>
            <person name="Klenk H.P."/>
            <person name="Petersen J."/>
            <person name="Morgat A."/>
            <person name="Nikel P.I."/>
            <person name="Vallenet D."/>
            <person name="Rouy Z."/>
            <person name="Sekowska A."/>
            <person name="Martins Dos Santos V.A."/>
            <person name="de Lorenzo V."/>
            <person name="Danchin A."/>
            <person name="Medigue C."/>
        </authorList>
    </citation>
    <scope>NUCLEOTIDE SEQUENCE [LARGE SCALE GENOMIC DNA]</scope>
    <source>
        <strain evidence="2">ATCC 47054 / DSM 6125 / CFBP 8728 / NCIMB 11950 / KT2440</strain>
    </source>
</reference>
<dbReference type="EMBL" id="AE015451">
    <property type="protein sequence ID" value="AAN68546.1"/>
    <property type="molecule type" value="Genomic_DNA"/>
</dbReference>
<dbReference type="InterPro" id="IPR036102">
    <property type="entry name" value="OsmC/Ohrsf"/>
</dbReference>
<dbReference type="PhylomeDB" id="Q88IR1"/>
<dbReference type="STRING" id="160488.PP_2938"/>
<dbReference type="PATRIC" id="fig|160488.4.peg.3111"/>
<dbReference type="InterPro" id="IPR003718">
    <property type="entry name" value="OsmC/Ohr_fam"/>
</dbReference>
<dbReference type="Pfam" id="PF02566">
    <property type="entry name" value="OsmC"/>
    <property type="match status" value="1"/>
</dbReference>
<keyword evidence="2" id="KW-1185">Reference proteome</keyword>
<dbReference type="Gene3D" id="3.30.300.20">
    <property type="match status" value="1"/>
</dbReference>
<dbReference type="eggNOG" id="COG1764">
    <property type="taxonomic scope" value="Bacteria"/>
</dbReference>
<dbReference type="PANTHER" id="PTHR42830">
    <property type="entry name" value="OSMOTICALLY INDUCIBLE FAMILY PROTEIN"/>
    <property type="match status" value="1"/>
</dbReference>
<gene>
    <name evidence="1" type="ordered locus">PP_2938</name>
</gene>
<evidence type="ECO:0008006" key="3">
    <source>
        <dbReference type="Google" id="ProtNLM"/>
    </source>
</evidence>
<dbReference type="AlphaFoldDB" id="Q88IR1"/>
<evidence type="ECO:0000313" key="1">
    <source>
        <dbReference type="EMBL" id="AAN68546.1"/>
    </source>
</evidence>
<name>Q88IR1_PSEPK</name>
<reference evidence="1 2" key="1">
    <citation type="journal article" date="2002" name="Environ. Microbiol.">
        <title>Complete genome sequence and comparative analysis of the metabolically versatile Pseudomonas putida KT2440.</title>
        <authorList>
            <person name="Nelson K.E."/>
            <person name="Weinel C."/>
            <person name="Paulsen I.T."/>
            <person name="Dodson R.J."/>
            <person name="Hilbert H."/>
            <person name="Martins dos Santos V.A."/>
            <person name="Fouts D.E."/>
            <person name="Gill S.R."/>
            <person name="Pop M."/>
            <person name="Holmes M."/>
            <person name="Brinkac L."/>
            <person name="Beanan M."/>
            <person name="DeBoy R.T."/>
            <person name="Daugherty S."/>
            <person name="Kolonay J."/>
            <person name="Madupu R."/>
            <person name="Nelson W."/>
            <person name="White O."/>
            <person name="Peterson J."/>
            <person name="Khouri H."/>
            <person name="Hance I."/>
            <person name="Chris Lee P."/>
            <person name="Holtzapple E."/>
            <person name="Scanlan D."/>
            <person name="Tran K."/>
            <person name="Moazzez A."/>
            <person name="Utterback T."/>
            <person name="Rizzo M."/>
            <person name="Lee K."/>
            <person name="Kosack D."/>
            <person name="Moestl D."/>
            <person name="Wedler H."/>
            <person name="Lauber J."/>
            <person name="Stjepandic D."/>
            <person name="Hoheisel J."/>
            <person name="Straetz M."/>
            <person name="Heim S."/>
            <person name="Kiewitz C."/>
            <person name="Eisen J.A."/>
            <person name="Timmis K.N."/>
            <person name="Dusterhoft A."/>
            <person name="Tummler B."/>
            <person name="Fraser C.M."/>
        </authorList>
    </citation>
    <scope>NUCLEOTIDE SEQUENCE [LARGE SCALE GENOMIC DNA]</scope>
    <source>
        <strain evidence="2">ATCC 47054 / DSM 6125 / CFBP 8728 / NCIMB 11950 / KT2440</strain>
    </source>
</reference>
<dbReference type="Proteomes" id="UP000000556">
    <property type="component" value="Chromosome"/>
</dbReference>
<sequence length="228" mass="25527">MPETIELDLDAIEAAAKAPLSFCSSDHCMCSDCSCVAANNRCWWKALNREQDNRTQAMGKIFRPSFDTGVTMKEHHYAVTVNWIGNTGEGTASYTAYQRDFNVEAPGKAPILGSADPAFRGDPERWNPEDMLLASISACHKLWYLHLCAVNNVNVLEYVDYPVGRMLEGDGQRKGHFKDAELRPQVIISSQSNLDLARRLHDDAHHECFIANSVNFPIRCSAVIKHQD</sequence>
<dbReference type="SUPFAM" id="SSF82784">
    <property type="entry name" value="OsmC-like"/>
    <property type="match status" value="1"/>
</dbReference>
<evidence type="ECO:0000313" key="2">
    <source>
        <dbReference type="Proteomes" id="UP000000556"/>
    </source>
</evidence>
<dbReference type="KEGG" id="ppu:PP_2938"/>
<dbReference type="InterPro" id="IPR052707">
    <property type="entry name" value="OsmC_Ohr_Peroxiredoxin"/>
</dbReference>
<dbReference type="BioCyc" id="PPUT160488:G1G01-3116-MONOMER"/>
<accession>Q88IR1</accession>
<dbReference type="OrthoDB" id="9795405at2"/>
<dbReference type="PANTHER" id="PTHR42830:SF2">
    <property type="entry name" value="OSMC_OHR FAMILY PROTEIN"/>
    <property type="match status" value="1"/>
</dbReference>
<dbReference type="InterPro" id="IPR015946">
    <property type="entry name" value="KH_dom-like_a/b"/>
</dbReference>
<dbReference type="HOGENOM" id="CLU_105860_1_0_6"/>
<proteinExistence type="predicted"/>
<organism evidence="1 2">
    <name type="scientific">Pseudomonas putida (strain ATCC 47054 / DSM 6125 / CFBP 8728 / NCIMB 11950 / KT2440)</name>
    <dbReference type="NCBI Taxonomy" id="160488"/>
    <lineage>
        <taxon>Bacteria</taxon>
        <taxon>Pseudomonadati</taxon>
        <taxon>Pseudomonadota</taxon>
        <taxon>Gammaproteobacteria</taxon>
        <taxon>Pseudomonadales</taxon>
        <taxon>Pseudomonadaceae</taxon>
        <taxon>Pseudomonas</taxon>
    </lineage>
</organism>
<dbReference type="PaxDb" id="160488-PP_2938"/>
<protein>
    <recommendedName>
        <fullName evidence="3">Peroxiredoxin</fullName>
    </recommendedName>
</protein>